<dbReference type="EMBL" id="FQUT01000005">
    <property type="protein sequence ID" value="SHF61629.1"/>
    <property type="molecule type" value="Genomic_DNA"/>
</dbReference>
<evidence type="ECO:0000313" key="2">
    <source>
        <dbReference type="Proteomes" id="UP000184518"/>
    </source>
</evidence>
<evidence type="ECO:0000313" key="1">
    <source>
        <dbReference type="EMBL" id="SHF61629.1"/>
    </source>
</evidence>
<sequence>MEKKHLTDEEFKKLVIEIAIKISPILVEKKPDSWSAADNIAIYAKDIAEAVRSILIDPSGKSL</sequence>
<accession>A0A1M5D3N5</accession>
<proteinExistence type="predicted"/>
<reference evidence="2" key="1">
    <citation type="submission" date="2016-11" db="EMBL/GenBank/DDBJ databases">
        <authorList>
            <person name="Varghese N."/>
            <person name="Submissions S."/>
        </authorList>
    </citation>
    <scope>NUCLEOTIDE SEQUENCE [LARGE SCALE GENOMIC DNA]</scope>
    <source>
        <strain evidence="2">DSM 27619</strain>
    </source>
</reference>
<keyword evidence="2" id="KW-1185">Reference proteome</keyword>
<dbReference type="OrthoDB" id="1448494at2"/>
<name>A0A1M5D3N5_9FLAO</name>
<dbReference type="AlphaFoldDB" id="A0A1M5D3N5"/>
<dbReference type="STRING" id="1416778.SAMN05443633_105142"/>
<organism evidence="1 2">
    <name type="scientific">Chryseobacterium arachidis</name>
    <dbReference type="NCBI Taxonomy" id="1416778"/>
    <lineage>
        <taxon>Bacteria</taxon>
        <taxon>Pseudomonadati</taxon>
        <taxon>Bacteroidota</taxon>
        <taxon>Flavobacteriia</taxon>
        <taxon>Flavobacteriales</taxon>
        <taxon>Weeksellaceae</taxon>
        <taxon>Chryseobacterium group</taxon>
        <taxon>Chryseobacterium</taxon>
    </lineage>
</organism>
<protein>
    <submittedName>
        <fullName evidence="1">Uncharacterized protein</fullName>
    </submittedName>
</protein>
<dbReference type="Proteomes" id="UP000184518">
    <property type="component" value="Unassembled WGS sequence"/>
</dbReference>
<gene>
    <name evidence="1" type="ORF">SAMN05443633_105142</name>
</gene>
<dbReference type="RefSeq" id="WP_072957590.1">
    <property type="nucleotide sequence ID" value="NZ_FQUT01000005.1"/>
</dbReference>